<evidence type="ECO:0000313" key="2">
    <source>
        <dbReference type="EMBL" id="VVN91780.1"/>
    </source>
</evidence>
<reference evidence="2 3" key="1">
    <citation type="submission" date="2019-09" db="EMBL/GenBank/DDBJ databases">
        <authorList>
            <person name="Chandra G."/>
            <person name="Truman W A."/>
        </authorList>
    </citation>
    <scope>NUCLEOTIDE SEQUENCE [LARGE SCALE GENOMIC DNA]</scope>
    <source>
        <strain evidence="2">PS691</strain>
    </source>
</reference>
<sequence>MIFFDPANAQKNIRVSRLREWLDWAAGNRPDEWQVSLPMIQRGFVWKPSQIIQLWDTLFQGLPFGALLISELPENAKSIALVGSAQPDEDQVYGRLGLVDGQQRTLAMLAGWPLPSQTPISHRIWVDFADAPRKGELLTLRITTRNQPFGYSRDKPNVKLPLSDRRKALSAWENQVRGTNLESSSYPDFLKTLPWSNRKSLPLDLRELIQWWQACDGQSAVWQQKVLSVLQSPSPSQTAATQATSAWEALESEHQQLVIERIGILATGLERIDEAQIPLLRVDERLFDTSASDSTEPPLALLFNRIGSNSTKLSDNDYVYAILKHLRPEVHQMVTALHDHDSGDGHGSVASLMSPTDLALTALRLACATDLEIKTDPENPEKEEFHKLIKTDGFLDRSFLPVLTRDVMHQCFDQVLGFLDYRGGIDSGLPRHALPHLSRSLVQVLLRLAQVGYLAGPDSVQNESRRCDALRFVLQWWLCIKDNRRASKKAYLVVSQSIRDEHLGDTLGYRMMDAILREGLALAMPNPSLLEARPGLTDSRVSHANEIIGVNRFNPLPEDEADKQLCDFWQHWCTSSSHRYPLLLWLQRSYVAGMDGDPVAGRDEDTPYDYDHIVPHLHWGDWTGYAKGTRILEFMRKPYVIGNCIGNIRAWGSSDNRSDGALAPAKKLHLVPEIDSEDLLTREARELRSLRLLESSAIELDQAQLGINCLPAKGTGDRCWSFERTKSFEIAVEQRAFSLYTRFYQEPDFQSWAVKSERFDVSTKLGSIQVIAM</sequence>
<protein>
    <recommendedName>
        <fullName evidence="1">GmrSD restriction endonucleases N-terminal domain-containing protein</fullName>
    </recommendedName>
</protein>
<dbReference type="InterPro" id="IPR004919">
    <property type="entry name" value="GmrSD_N"/>
</dbReference>
<dbReference type="EMBL" id="CABVHQ010000015">
    <property type="protein sequence ID" value="VVN91780.1"/>
    <property type="molecule type" value="Genomic_DNA"/>
</dbReference>
<proteinExistence type="predicted"/>
<gene>
    <name evidence="2" type="ORF">PS691_01923</name>
</gene>
<dbReference type="OrthoDB" id="9798761at2"/>
<dbReference type="Proteomes" id="UP000337909">
    <property type="component" value="Unassembled WGS sequence"/>
</dbReference>
<name>A0A5E7BK63_PSEFL</name>
<evidence type="ECO:0000259" key="1">
    <source>
        <dbReference type="Pfam" id="PF03235"/>
    </source>
</evidence>
<dbReference type="Pfam" id="PF03235">
    <property type="entry name" value="GmrSD_N"/>
    <property type="match status" value="1"/>
</dbReference>
<organism evidence="2 3">
    <name type="scientific">Pseudomonas fluorescens</name>
    <dbReference type="NCBI Taxonomy" id="294"/>
    <lineage>
        <taxon>Bacteria</taxon>
        <taxon>Pseudomonadati</taxon>
        <taxon>Pseudomonadota</taxon>
        <taxon>Gammaproteobacteria</taxon>
        <taxon>Pseudomonadales</taxon>
        <taxon>Pseudomonadaceae</taxon>
        <taxon>Pseudomonas</taxon>
    </lineage>
</organism>
<dbReference type="RefSeq" id="WP_150641958.1">
    <property type="nucleotide sequence ID" value="NZ_CABVHQ010000015.1"/>
</dbReference>
<accession>A0A5E7BK63</accession>
<evidence type="ECO:0000313" key="3">
    <source>
        <dbReference type="Proteomes" id="UP000337909"/>
    </source>
</evidence>
<feature type="domain" description="GmrSD restriction endonucleases N-terminal" evidence="1">
    <location>
        <begin position="35"/>
        <end position="321"/>
    </location>
</feature>
<dbReference type="AlphaFoldDB" id="A0A5E7BK63"/>